<dbReference type="RefSeq" id="WP_158322714.1">
    <property type="nucleotide sequence ID" value="NZ_BORB01000001.1"/>
</dbReference>
<proteinExistence type="predicted"/>
<accession>A0ABQ4KF59</accession>
<gene>
    <name evidence="1" type="ORF">J8TS2_00830</name>
</gene>
<protein>
    <submittedName>
        <fullName evidence="1">YqzE family protein</fullName>
    </submittedName>
</protein>
<comment type="caution">
    <text evidence="1">The sequence shown here is derived from an EMBL/GenBank/DDBJ whole genome shotgun (WGS) entry which is preliminary data.</text>
</comment>
<sequence length="57" mass="7239">MSFDDYMRYMTETFIKHFERPKAERKQIRLKRKESSPPKLYQWFGLMPYSIRMIFKR</sequence>
<evidence type="ECO:0000313" key="2">
    <source>
        <dbReference type="Proteomes" id="UP000679950"/>
    </source>
</evidence>
<reference evidence="1 2" key="1">
    <citation type="submission" date="2021-03" db="EMBL/GenBank/DDBJ databases">
        <title>Antimicrobial resistance genes in bacteria isolated from Japanese honey, and their potential for conferring macrolide and lincosamide resistance in the American foulbrood pathogen Paenibacillus larvae.</title>
        <authorList>
            <person name="Okamoto M."/>
            <person name="Kumagai M."/>
            <person name="Kanamori H."/>
            <person name="Takamatsu D."/>
        </authorList>
    </citation>
    <scope>NUCLEOTIDE SEQUENCE [LARGE SCALE GENOMIC DNA]</scope>
    <source>
        <strain evidence="1 2">J8TS2</strain>
    </source>
</reference>
<organism evidence="1 2">
    <name type="scientific">Lederbergia ruris</name>
    <dbReference type="NCBI Taxonomy" id="217495"/>
    <lineage>
        <taxon>Bacteria</taxon>
        <taxon>Bacillati</taxon>
        <taxon>Bacillota</taxon>
        <taxon>Bacilli</taxon>
        <taxon>Bacillales</taxon>
        <taxon>Bacillaceae</taxon>
        <taxon>Lederbergia</taxon>
    </lineage>
</organism>
<dbReference type="Pfam" id="PF14038">
    <property type="entry name" value="YqzE"/>
    <property type="match status" value="1"/>
</dbReference>
<dbReference type="EMBL" id="BORB01000001">
    <property type="protein sequence ID" value="GIN55764.1"/>
    <property type="molecule type" value="Genomic_DNA"/>
</dbReference>
<evidence type="ECO:0000313" key="1">
    <source>
        <dbReference type="EMBL" id="GIN55764.1"/>
    </source>
</evidence>
<name>A0ABQ4KF59_9BACI</name>
<dbReference type="InterPro" id="IPR025622">
    <property type="entry name" value="YqzE"/>
</dbReference>
<dbReference type="Proteomes" id="UP000679950">
    <property type="component" value="Unassembled WGS sequence"/>
</dbReference>
<keyword evidence="2" id="KW-1185">Reference proteome</keyword>